<gene>
    <name evidence="1" type="ORF">NU08_3210</name>
</gene>
<dbReference type="EMBL" id="JUIV01000013">
    <property type="protein sequence ID" value="RYJ37688.1"/>
    <property type="molecule type" value="Genomic_DNA"/>
</dbReference>
<dbReference type="Proteomes" id="UP000290433">
    <property type="component" value="Unassembled WGS sequence"/>
</dbReference>
<evidence type="ECO:0000313" key="2">
    <source>
        <dbReference type="Proteomes" id="UP000290433"/>
    </source>
</evidence>
<accession>A0A444VVH5</accession>
<organism evidence="1 2">
    <name type="scientific">Flavobacterium anhuiense</name>
    <dbReference type="NCBI Taxonomy" id="459526"/>
    <lineage>
        <taxon>Bacteria</taxon>
        <taxon>Pseudomonadati</taxon>
        <taxon>Bacteroidota</taxon>
        <taxon>Flavobacteriia</taxon>
        <taxon>Flavobacteriales</taxon>
        <taxon>Flavobacteriaceae</taxon>
        <taxon>Flavobacterium</taxon>
    </lineage>
</organism>
<dbReference type="OrthoDB" id="4301792at2"/>
<sequence>MKVKTILSLIILGLCIQCKEAKSKKNKQKIEQISAINHYNFFGKSSFKFQYFSDSSYVFTIIDKDVNHEKFETFNDFCYSKNDTIYFSQTRFRYNGSDKAVIKNNYIEFIRGDFPLKIEITKNLLQTKNKLNLEKFNDYAFFIFEPNFHERYFHEKTKTLKSADLDQKELIELDQILKKCFSEKKSKLENFDKYIHQCIVVTTTKGEKEVLINSYCKDPYNKKDYKYSLIQMDDGGNCNVSLIINLTKHNYSDLSISGSA</sequence>
<comment type="caution">
    <text evidence="1">The sequence shown here is derived from an EMBL/GenBank/DDBJ whole genome shotgun (WGS) entry which is preliminary data.</text>
</comment>
<reference evidence="1 2" key="1">
    <citation type="submission" date="2014-12" db="EMBL/GenBank/DDBJ databases">
        <title>Genome sequence of Flavobacterium anhuiense RCM74.</title>
        <authorList>
            <person name="Kim J.F."/>
            <person name="Song J.Y."/>
            <person name="Kwak M.-J."/>
            <person name="Lee S.-W."/>
        </authorList>
    </citation>
    <scope>NUCLEOTIDE SEQUENCE [LARGE SCALE GENOMIC DNA]</scope>
    <source>
        <strain evidence="1 2">RCM74</strain>
    </source>
</reference>
<dbReference type="RefSeq" id="WP_129748035.1">
    <property type="nucleotide sequence ID" value="NZ_JUIV01000013.1"/>
</dbReference>
<dbReference type="AlphaFoldDB" id="A0A444VVH5"/>
<proteinExistence type="predicted"/>
<name>A0A444VVH5_9FLAO</name>
<protein>
    <submittedName>
        <fullName evidence="1">Uncharacterized protein</fullName>
    </submittedName>
</protein>
<evidence type="ECO:0000313" key="1">
    <source>
        <dbReference type="EMBL" id="RYJ37688.1"/>
    </source>
</evidence>